<sequence length="129" mass="14936">MTEKRVSTNDFSLDNLIGKEVTIKHVKGKIPLVKGMFGRYKEFILDVQAMIEKDDYKLVILMRGKRKDSKVEYTGYKRLLSEVNLILVADGETVDIHTPEIQRMHEELNKTYLLLKNHGKLRQSSSTNI</sequence>
<proteinExistence type="predicted"/>
<accession>A0A1G4RLI2</accession>
<protein>
    <submittedName>
        <fullName evidence="1">Uncharacterized protein</fullName>
    </submittedName>
</protein>
<evidence type="ECO:0000313" key="1">
    <source>
        <dbReference type="EMBL" id="SCW57375.1"/>
    </source>
</evidence>
<evidence type="ECO:0000313" key="2">
    <source>
        <dbReference type="Proteomes" id="UP000198601"/>
    </source>
</evidence>
<organism evidence="1 2">
    <name type="scientific">Paenibacillus tianmuensis</name>
    <dbReference type="NCBI Taxonomy" id="624147"/>
    <lineage>
        <taxon>Bacteria</taxon>
        <taxon>Bacillati</taxon>
        <taxon>Bacillota</taxon>
        <taxon>Bacilli</taxon>
        <taxon>Bacillales</taxon>
        <taxon>Paenibacillaceae</taxon>
        <taxon>Paenibacillus</taxon>
    </lineage>
</organism>
<reference evidence="2" key="1">
    <citation type="submission" date="2016-10" db="EMBL/GenBank/DDBJ databases">
        <authorList>
            <person name="Varghese N."/>
            <person name="Submissions S."/>
        </authorList>
    </citation>
    <scope>NUCLEOTIDE SEQUENCE [LARGE SCALE GENOMIC DNA]</scope>
    <source>
        <strain evidence="2">CGMCC 1.8946</strain>
    </source>
</reference>
<name>A0A1G4RLI2_9BACL</name>
<keyword evidence="2" id="KW-1185">Reference proteome</keyword>
<dbReference type="EMBL" id="FMTT01000016">
    <property type="protein sequence ID" value="SCW57375.1"/>
    <property type="molecule type" value="Genomic_DNA"/>
</dbReference>
<dbReference type="RefSeq" id="WP_090672080.1">
    <property type="nucleotide sequence ID" value="NZ_FMTT01000016.1"/>
</dbReference>
<gene>
    <name evidence="1" type="ORF">SAMN04487970_101692</name>
</gene>
<dbReference type="Proteomes" id="UP000198601">
    <property type="component" value="Unassembled WGS sequence"/>
</dbReference>
<dbReference type="AlphaFoldDB" id="A0A1G4RLI2"/>